<dbReference type="Proteomes" id="UP000009168">
    <property type="component" value="Unassembled WGS sequence"/>
</dbReference>
<sequence>MKKLQIEVNFHNQRKLEKQNKENHVYAPNFQYNFRFQKVFKSQQQIAFESYNFYQYKQKYTSKIYISPSIIHEKLKDYGGISQSKNSFSLPDPISSRSSITQRFLNSNFIIGTLNFRLSFESYRYRYHLIIRD</sequence>
<keyword evidence="2" id="KW-1185">Reference proteome</keyword>
<dbReference type="InParanoid" id="I7MJF9"/>
<protein>
    <submittedName>
        <fullName evidence="1">Uncharacterized protein</fullName>
    </submittedName>
</protein>
<dbReference type="HOGENOM" id="CLU_1910874_0_0_1"/>
<dbReference type="KEGG" id="tet:TTHERM_00188730"/>
<dbReference type="EMBL" id="GG662693">
    <property type="protein sequence ID" value="EAR96304.1"/>
    <property type="molecule type" value="Genomic_DNA"/>
</dbReference>
<name>I7MJF9_TETTS</name>
<organism evidence="1 2">
    <name type="scientific">Tetrahymena thermophila (strain SB210)</name>
    <dbReference type="NCBI Taxonomy" id="312017"/>
    <lineage>
        <taxon>Eukaryota</taxon>
        <taxon>Sar</taxon>
        <taxon>Alveolata</taxon>
        <taxon>Ciliophora</taxon>
        <taxon>Intramacronucleata</taxon>
        <taxon>Oligohymenophorea</taxon>
        <taxon>Hymenostomatida</taxon>
        <taxon>Tetrahymenina</taxon>
        <taxon>Tetrahymenidae</taxon>
        <taxon>Tetrahymena</taxon>
    </lineage>
</organism>
<evidence type="ECO:0000313" key="1">
    <source>
        <dbReference type="EMBL" id="EAR96304.1"/>
    </source>
</evidence>
<dbReference type="GeneID" id="7840444"/>
<dbReference type="AlphaFoldDB" id="I7MJF9"/>
<accession>I7MJF9</accession>
<gene>
    <name evidence="1" type="ORF">TTHERM_00188730</name>
</gene>
<proteinExistence type="predicted"/>
<dbReference type="RefSeq" id="XP_001016549.1">
    <property type="nucleotide sequence ID" value="XM_001016549.1"/>
</dbReference>
<evidence type="ECO:0000313" key="2">
    <source>
        <dbReference type="Proteomes" id="UP000009168"/>
    </source>
</evidence>
<reference evidence="2" key="1">
    <citation type="journal article" date="2006" name="PLoS Biol.">
        <title>Macronuclear genome sequence of the ciliate Tetrahymena thermophila, a model eukaryote.</title>
        <authorList>
            <person name="Eisen J.A."/>
            <person name="Coyne R.S."/>
            <person name="Wu M."/>
            <person name="Wu D."/>
            <person name="Thiagarajan M."/>
            <person name="Wortman J.R."/>
            <person name="Badger J.H."/>
            <person name="Ren Q."/>
            <person name="Amedeo P."/>
            <person name="Jones K.M."/>
            <person name="Tallon L.J."/>
            <person name="Delcher A.L."/>
            <person name="Salzberg S.L."/>
            <person name="Silva J.C."/>
            <person name="Haas B.J."/>
            <person name="Majoros W.H."/>
            <person name="Farzad M."/>
            <person name="Carlton J.M."/>
            <person name="Smith R.K. Jr."/>
            <person name="Garg J."/>
            <person name="Pearlman R.E."/>
            <person name="Karrer K.M."/>
            <person name="Sun L."/>
            <person name="Manning G."/>
            <person name="Elde N.C."/>
            <person name="Turkewitz A.P."/>
            <person name="Asai D.J."/>
            <person name="Wilkes D.E."/>
            <person name="Wang Y."/>
            <person name="Cai H."/>
            <person name="Collins K."/>
            <person name="Stewart B.A."/>
            <person name="Lee S.R."/>
            <person name="Wilamowska K."/>
            <person name="Weinberg Z."/>
            <person name="Ruzzo W.L."/>
            <person name="Wloga D."/>
            <person name="Gaertig J."/>
            <person name="Frankel J."/>
            <person name="Tsao C.-C."/>
            <person name="Gorovsky M.A."/>
            <person name="Keeling P.J."/>
            <person name="Waller R.F."/>
            <person name="Patron N.J."/>
            <person name="Cherry J.M."/>
            <person name="Stover N.A."/>
            <person name="Krieger C.J."/>
            <person name="del Toro C."/>
            <person name="Ryder H.F."/>
            <person name="Williamson S.C."/>
            <person name="Barbeau R.A."/>
            <person name="Hamilton E.P."/>
            <person name="Orias E."/>
        </authorList>
    </citation>
    <scope>NUCLEOTIDE SEQUENCE [LARGE SCALE GENOMIC DNA]</scope>
    <source>
        <strain evidence="2">SB210</strain>
    </source>
</reference>